<accession>A0A8X6WYN8</accession>
<evidence type="ECO:0000256" key="1">
    <source>
        <dbReference type="SAM" id="SignalP"/>
    </source>
</evidence>
<gene>
    <name evidence="2" type="ORF">TNIN_473671</name>
</gene>
<evidence type="ECO:0000313" key="3">
    <source>
        <dbReference type="Proteomes" id="UP000886998"/>
    </source>
</evidence>
<proteinExistence type="predicted"/>
<keyword evidence="1" id="KW-0732">Signal</keyword>
<dbReference type="EMBL" id="BMAV01003168">
    <property type="protein sequence ID" value="GFY42591.1"/>
    <property type="molecule type" value="Genomic_DNA"/>
</dbReference>
<sequence length="111" mass="12973">MKIILTFAVVSMMIVTSTEVNMDLIQWMFCNDSRVTELENVEKEKKIVSATECIEKKLSEKNDSLEIECNGIKKKLSPVYAIMFEDTEEVRKLFIIIISHLRLRISFQNLR</sequence>
<feature type="signal peptide" evidence="1">
    <location>
        <begin position="1"/>
        <end position="18"/>
    </location>
</feature>
<reference evidence="2" key="1">
    <citation type="submission" date="2020-08" db="EMBL/GenBank/DDBJ databases">
        <title>Multicomponent nature underlies the extraordinary mechanical properties of spider dragline silk.</title>
        <authorList>
            <person name="Kono N."/>
            <person name="Nakamura H."/>
            <person name="Mori M."/>
            <person name="Yoshida Y."/>
            <person name="Ohtoshi R."/>
            <person name="Malay A.D."/>
            <person name="Moran D.A.P."/>
            <person name="Tomita M."/>
            <person name="Numata K."/>
            <person name="Arakawa K."/>
        </authorList>
    </citation>
    <scope>NUCLEOTIDE SEQUENCE</scope>
</reference>
<name>A0A8X6WYN8_9ARAC</name>
<protein>
    <submittedName>
        <fullName evidence="2">Uncharacterized protein</fullName>
    </submittedName>
</protein>
<dbReference type="Proteomes" id="UP000886998">
    <property type="component" value="Unassembled WGS sequence"/>
</dbReference>
<keyword evidence="3" id="KW-1185">Reference proteome</keyword>
<dbReference type="OrthoDB" id="10594860at2759"/>
<evidence type="ECO:0000313" key="2">
    <source>
        <dbReference type="EMBL" id="GFY42591.1"/>
    </source>
</evidence>
<comment type="caution">
    <text evidence="2">The sequence shown here is derived from an EMBL/GenBank/DDBJ whole genome shotgun (WGS) entry which is preliminary data.</text>
</comment>
<organism evidence="2 3">
    <name type="scientific">Trichonephila inaurata madagascariensis</name>
    <dbReference type="NCBI Taxonomy" id="2747483"/>
    <lineage>
        <taxon>Eukaryota</taxon>
        <taxon>Metazoa</taxon>
        <taxon>Ecdysozoa</taxon>
        <taxon>Arthropoda</taxon>
        <taxon>Chelicerata</taxon>
        <taxon>Arachnida</taxon>
        <taxon>Araneae</taxon>
        <taxon>Araneomorphae</taxon>
        <taxon>Entelegynae</taxon>
        <taxon>Araneoidea</taxon>
        <taxon>Nephilidae</taxon>
        <taxon>Trichonephila</taxon>
        <taxon>Trichonephila inaurata</taxon>
    </lineage>
</organism>
<dbReference type="AlphaFoldDB" id="A0A8X6WYN8"/>
<feature type="chain" id="PRO_5036455283" evidence="1">
    <location>
        <begin position="19"/>
        <end position="111"/>
    </location>
</feature>